<dbReference type="Gene3D" id="1.20.1280.170">
    <property type="entry name" value="Exocyst complex component Exo70"/>
    <property type="match status" value="1"/>
</dbReference>
<gene>
    <name evidence="5" type="ORF">ACH5RR_007896</name>
</gene>
<evidence type="ECO:0000256" key="3">
    <source>
        <dbReference type="RuleBase" id="RU365026"/>
    </source>
</evidence>
<feature type="domain" description="Exocyst complex subunit Exo70 C-terminal" evidence="4">
    <location>
        <begin position="190"/>
        <end position="563"/>
    </location>
</feature>
<comment type="similarity">
    <text evidence="1 3">Belongs to the EXO70 family.</text>
</comment>
<dbReference type="InterPro" id="IPR004140">
    <property type="entry name" value="Exo70"/>
</dbReference>
<evidence type="ECO:0000313" key="5">
    <source>
        <dbReference type="EMBL" id="KAL3528574.1"/>
    </source>
</evidence>
<dbReference type="SUPFAM" id="SSF74788">
    <property type="entry name" value="Cullin repeat-like"/>
    <property type="match status" value="1"/>
</dbReference>
<dbReference type="GO" id="GO:0006887">
    <property type="term" value="P:exocytosis"/>
    <property type="evidence" value="ECO:0007669"/>
    <property type="project" value="UniProtKB-KW"/>
</dbReference>
<dbReference type="PANTHER" id="PTHR12542:SF7">
    <property type="entry name" value="EXOCYST SUBUNIT EXO70 FAMILY PROTEIN"/>
    <property type="match status" value="1"/>
</dbReference>
<reference evidence="5 6" key="1">
    <citation type="submission" date="2024-11" db="EMBL/GenBank/DDBJ databases">
        <title>A near-complete genome assembly of Cinchona calisaya.</title>
        <authorList>
            <person name="Lian D.C."/>
            <person name="Zhao X.W."/>
            <person name="Wei L."/>
        </authorList>
    </citation>
    <scope>NUCLEOTIDE SEQUENCE [LARGE SCALE GENOMIC DNA]</scope>
    <source>
        <tissue evidence="5">Nenye</tissue>
    </source>
</reference>
<dbReference type="Proteomes" id="UP001630127">
    <property type="component" value="Unassembled WGS sequence"/>
</dbReference>
<comment type="function">
    <text evidence="3">Component of the exocyst complex.</text>
</comment>
<dbReference type="Pfam" id="PF03081">
    <property type="entry name" value="Exo70_C"/>
    <property type="match status" value="1"/>
</dbReference>
<accession>A0ABD3ABK3</accession>
<sequence length="588" mass="67424">MGIVGSSQSLQSAIEVVSNWDSQPKERLIFDFGREEVKKYLQAVVKILQQSSSADQNTNNNEHKNIISMSITRLKNEFRAVLTRQTESVMASNSATGTELSSSITDSTSYQFRYEDFVAYELPNAEVIRYLRSIAETMHSSGHLDDCIEVYKSVRRPFVDAIFKRFRLDELKVGDIKKFLWEELKMKIERWIQAARACTKYLFKREKQFAAQVFSQLGGSSVDEECFLYVAKNAAVSLFSFAESLSLSHQSSERLEKILILYEEMLSLKQDVNALFQSESAKDIRNGIAATLSRLEDEVRRMLTDFENAVLNEISTIRDDGGRVHPLTKHVMGYANLIVKYRRILERLIVSRPSMILGDRNVIESELQDLRSQLSTLGLHLVLIIAVLQLNLENKSNYFKDPALGYLFMMNNVNYIVQKIAGSRELQEMIGADYLKKLNGNVEGAMTKYQDGTCSRLLTCLRDEGLYVSRCFASRVSVSALRNRMETFNTVFEEIRLLQSKWEVQSSSLQEELRTSMLKKLMPAYERFLRKFSSHIESGKQRKISIQLKIHVKYSVKDLEALIMTNLFVRHQQTPSSEVPVENFHLGA</sequence>
<keyword evidence="2 3" id="KW-0813">Transport</keyword>
<evidence type="ECO:0000259" key="4">
    <source>
        <dbReference type="Pfam" id="PF03081"/>
    </source>
</evidence>
<evidence type="ECO:0000256" key="2">
    <source>
        <dbReference type="ARBA" id="ARBA00022448"/>
    </source>
</evidence>
<dbReference type="InterPro" id="IPR046364">
    <property type="entry name" value="Exo70_C"/>
</dbReference>
<keyword evidence="3" id="KW-0268">Exocytosis</keyword>
<dbReference type="GO" id="GO:0015031">
    <property type="term" value="P:protein transport"/>
    <property type="evidence" value="ECO:0007669"/>
    <property type="project" value="UniProtKB-KW"/>
</dbReference>
<evidence type="ECO:0000256" key="1">
    <source>
        <dbReference type="ARBA" id="ARBA00006756"/>
    </source>
</evidence>
<name>A0ABD3ABK3_9GENT</name>
<dbReference type="Pfam" id="PF20669">
    <property type="entry name" value="Exo70_N"/>
    <property type="match status" value="1"/>
</dbReference>
<organism evidence="5 6">
    <name type="scientific">Cinchona calisaya</name>
    <dbReference type="NCBI Taxonomy" id="153742"/>
    <lineage>
        <taxon>Eukaryota</taxon>
        <taxon>Viridiplantae</taxon>
        <taxon>Streptophyta</taxon>
        <taxon>Embryophyta</taxon>
        <taxon>Tracheophyta</taxon>
        <taxon>Spermatophyta</taxon>
        <taxon>Magnoliopsida</taxon>
        <taxon>eudicotyledons</taxon>
        <taxon>Gunneridae</taxon>
        <taxon>Pentapetalae</taxon>
        <taxon>asterids</taxon>
        <taxon>lamiids</taxon>
        <taxon>Gentianales</taxon>
        <taxon>Rubiaceae</taxon>
        <taxon>Cinchonoideae</taxon>
        <taxon>Cinchoneae</taxon>
        <taxon>Cinchona</taxon>
    </lineage>
</organism>
<keyword evidence="6" id="KW-1185">Reference proteome</keyword>
<dbReference type="InterPro" id="IPR016159">
    <property type="entry name" value="Cullin_repeat-like_dom_sf"/>
</dbReference>
<keyword evidence="3" id="KW-0653">Protein transport</keyword>
<dbReference type="PANTHER" id="PTHR12542">
    <property type="entry name" value="EXOCYST COMPLEX PROTEIN EXO70"/>
    <property type="match status" value="1"/>
</dbReference>
<protein>
    <recommendedName>
        <fullName evidence="3">Exocyst subunit Exo70 family protein</fullName>
    </recommendedName>
</protein>
<comment type="caution">
    <text evidence="5">The sequence shown here is derived from an EMBL/GenBank/DDBJ whole genome shotgun (WGS) entry which is preliminary data.</text>
</comment>
<evidence type="ECO:0000313" key="6">
    <source>
        <dbReference type="Proteomes" id="UP001630127"/>
    </source>
</evidence>
<dbReference type="EMBL" id="JBJUIK010000004">
    <property type="protein sequence ID" value="KAL3528574.1"/>
    <property type="molecule type" value="Genomic_DNA"/>
</dbReference>
<proteinExistence type="inferred from homology"/>
<dbReference type="AlphaFoldDB" id="A0ABD3ABK3"/>